<organism evidence="2 3">
    <name type="scientific">Mycobacteroides abscessus</name>
    <dbReference type="NCBI Taxonomy" id="36809"/>
    <lineage>
        <taxon>Bacteria</taxon>
        <taxon>Bacillati</taxon>
        <taxon>Actinomycetota</taxon>
        <taxon>Actinomycetes</taxon>
        <taxon>Mycobacteriales</taxon>
        <taxon>Mycobacteriaceae</taxon>
        <taxon>Mycobacteroides</taxon>
    </lineage>
</organism>
<dbReference type="EMBL" id="CSWP01000012">
    <property type="protein sequence ID" value="CPV70613.1"/>
    <property type="molecule type" value="Genomic_DNA"/>
</dbReference>
<accession>A0A0U1BK56</accession>
<reference evidence="2 3" key="1">
    <citation type="submission" date="2015-03" db="EMBL/GenBank/DDBJ databases">
        <authorList>
            <person name="Murphy D."/>
        </authorList>
    </citation>
    <scope>NUCLEOTIDE SEQUENCE [LARGE SCALE GENOMIC DNA]</scope>
    <source>
        <strain evidence="2 3">PAP088</strain>
    </source>
</reference>
<dbReference type="AlphaFoldDB" id="A0A0U1BK56"/>
<sequence>MTPTNASVSIKDTDRFRQMLDKLASIRSEIDAKSAEGKRATEALHAEASKGVTSSGTTTGTLIAPVYNDTLSTVGTTVSKADEQIGAANTSLGNVISDLESLVSGLSAIDSHGAAKVKEA</sequence>
<evidence type="ECO:0000256" key="1">
    <source>
        <dbReference type="SAM" id="MobiDB-lite"/>
    </source>
</evidence>
<evidence type="ECO:0000313" key="3">
    <source>
        <dbReference type="Proteomes" id="UP000045782"/>
    </source>
</evidence>
<protein>
    <submittedName>
        <fullName evidence="2">Uncharacterized protein</fullName>
    </submittedName>
</protein>
<dbReference type="Proteomes" id="UP000045782">
    <property type="component" value="Unassembled WGS sequence"/>
</dbReference>
<evidence type="ECO:0000313" key="2">
    <source>
        <dbReference type="EMBL" id="CPV70613.1"/>
    </source>
</evidence>
<proteinExistence type="predicted"/>
<feature type="region of interest" description="Disordered" evidence="1">
    <location>
        <begin position="32"/>
        <end position="55"/>
    </location>
</feature>
<name>A0A0U1BK56_9MYCO</name>
<feature type="compositionally biased region" description="Basic and acidic residues" evidence="1">
    <location>
        <begin position="32"/>
        <end position="48"/>
    </location>
</feature>
<gene>
    <name evidence="2" type="ORF">ERS075579_04829</name>
</gene>
<dbReference type="RefSeq" id="WP_052524979.1">
    <property type="nucleotide sequence ID" value="NZ_CP014951.1"/>
</dbReference>